<dbReference type="EMBL" id="ML119051">
    <property type="protein sequence ID" value="ROT43323.1"/>
    <property type="molecule type" value="Genomic_DNA"/>
</dbReference>
<keyword evidence="7" id="KW-1133">Transmembrane helix</keyword>
<dbReference type="Proteomes" id="UP000272025">
    <property type="component" value="Unassembled WGS sequence"/>
</dbReference>
<keyword evidence="3 6" id="KW-0560">Oxidoreductase</keyword>
<evidence type="ECO:0000256" key="2">
    <source>
        <dbReference type="ARBA" id="ARBA00022723"/>
    </source>
</evidence>
<evidence type="ECO:0000313" key="8">
    <source>
        <dbReference type="EMBL" id="ROT43323.1"/>
    </source>
</evidence>
<dbReference type="GO" id="GO:0016705">
    <property type="term" value="F:oxidoreductase activity, acting on paired donors, with incorporation or reduction of molecular oxygen"/>
    <property type="evidence" value="ECO:0007669"/>
    <property type="project" value="InterPro"/>
</dbReference>
<proteinExistence type="inferred from homology"/>
<dbReference type="Pfam" id="PF00067">
    <property type="entry name" value="p450"/>
    <property type="match status" value="1"/>
</dbReference>
<dbReference type="GO" id="GO:0006629">
    <property type="term" value="P:lipid metabolic process"/>
    <property type="evidence" value="ECO:0007669"/>
    <property type="project" value="UniProtKB-ARBA"/>
</dbReference>
<dbReference type="STRING" id="1314773.A0A3N2Q971"/>
<dbReference type="InterPro" id="IPR036396">
    <property type="entry name" value="Cyt_P450_sf"/>
</dbReference>
<dbReference type="Gene3D" id="1.10.630.10">
    <property type="entry name" value="Cytochrome P450"/>
    <property type="match status" value="1"/>
</dbReference>
<dbReference type="GO" id="GO:0005506">
    <property type="term" value="F:iron ion binding"/>
    <property type="evidence" value="ECO:0007669"/>
    <property type="project" value="InterPro"/>
</dbReference>
<organism evidence="8 9">
    <name type="scientific">Sodiomyces alkalinus (strain CBS 110278 / VKM F-3762 / F11)</name>
    <name type="common">Alkaliphilic filamentous fungus</name>
    <dbReference type="NCBI Taxonomy" id="1314773"/>
    <lineage>
        <taxon>Eukaryota</taxon>
        <taxon>Fungi</taxon>
        <taxon>Dikarya</taxon>
        <taxon>Ascomycota</taxon>
        <taxon>Pezizomycotina</taxon>
        <taxon>Sordariomycetes</taxon>
        <taxon>Hypocreomycetidae</taxon>
        <taxon>Glomerellales</taxon>
        <taxon>Plectosphaerellaceae</taxon>
        <taxon>Sodiomyces</taxon>
    </lineage>
</organism>
<evidence type="ECO:0000256" key="5">
    <source>
        <dbReference type="PIRSR" id="PIRSR602401-1"/>
    </source>
</evidence>
<dbReference type="InterPro" id="IPR001128">
    <property type="entry name" value="Cyt_P450"/>
</dbReference>
<dbReference type="SUPFAM" id="SSF48264">
    <property type="entry name" value="Cytochrome P450"/>
    <property type="match status" value="1"/>
</dbReference>
<keyword evidence="4 5" id="KW-0408">Iron</keyword>
<gene>
    <name evidence="8" type="ORF">SODALDRAFT_327514</name>
</gene>
<reference evidence="8 9" key="1">
    <citation type="journal article" date="2018" name="Mol. Ecol.">
        <title>The obligate alkalophilic soda-lake fungus Sodiomyces alkalinus has shifted to a protein diet.</title>
        <authorList>
            <person name="Grum-Grzhimaylo A.A."/>
            <person name="Falkoski D.L."/>
            <person name="van den Heuvel J."/>
            <person name="Valero-Jimenez C.A."/>
            <person name="Min B."/>
            <person name="Choi I.G."/>
            <person name="Lipzen A."/>
            <person name="Daum C.G."/>
            <person name="Aanen D.K."/>
            <person name="Tsang A."/>
            <person name="Henrissat B."/>
            <person name="Bilanenko E.N."/>
            <person name="de Vries R.P."/>
            <person name="van Kan J.A.L."/>
            <person name="Grigoriev I.V."/>
            <person name="Debets A.J.M."/>
        </authorList>
    </citation>
    <scope>NUCLEOTIDE SEQUENCE [LARGE SCALE GENOMIC DNA]</scope>
    <source>
        <strain evidence="8 9">F11</strain>
    </source>
</reference>
<evidence type="ECO:0000256" key="6">
    <source>
        <dbReference type="RuleBase" id="RU000461"/>
    </source>
</evidence>
<keyword evidence="7" id="KW-0812">Transmembrane</keyword>
<dbReference type="PRINTS" id="PR00385">
    <property type="entry name" value="P450"/>
</dbReference>
<dbReference type="RefSeq" id="XP_028471129.1">
    <property type="nucleotide sequence ID" value="XM_028610453.1"/>
</dbReference>
<evidence type="ECO:0000256" key="7">
    <source>
        <dbReference type="SAM" id="Phobius"/>
    </source>
</evidence>
<dbReference type="PROSITE" id="PS00086">
    <property type="entry name" value="CYTOCHROME_P450"/>
    <property type="match status" value="1"/>
</dbReference>
<keyword evidence="9" id="KW-1185">Reference proteome</keyword>
<keyword evidence="6" id="KW-0503">Monooxygenase</keyword>
<dbReference type="AlphaFoldDB" id="A0A3N2Q971"/>
<dbReference type="InterPro" id="IPR017972">
    <property type="entry name" value="Cyt_P450_CS"/>
</dbReference>
<sequence>MALVDGHILFACSFPLLLFLFWVLFGQSKLRRNGVVLRKPPNTWPLVGNGIVFLRERQKLFSWFAKCERLYGYETLQISVPSLPPGIIISDPRNLDYVFKNEGVFSKGDFVKKRSWDLFGHGIINADGEVWKVQRKAGLRFLNTTNLKVLTQTALPQYLQQSIDFLDTQAAAGSLVDLQAVFHEITTQLMGSMAYNMEMHADDNFSVAFDHASGVTAERFQNPLWFVTEVFFGSRFRRSVSIVKSYGAAMVANAVRDRRRIDSEAKPNESEHDGGRGLKQVEGSLIQSFLDAIGDESLVADAALNYLSAGRDTTAQVLTWTFYLLMRHPDVVAQIRTEVSRVIGADGQNIGSSFQLRPACLGDVAALPFTHAVFNEALRLYPPVPFEIKQSMEATTLPDGTFLPRDSVVVWCPWAMNRSRLTWGVASEDFQPQRWLDQSGSKVITRSASEFPVFNGGPRTCLGKRMAELMATQVIAVMVLKFDFIETDHGERVSKSSLTLPMKGGLPCRVKKRKGGQFL</sequence>
<comment type="cofactor">
    <cofactor evidence="5">
        <name>heme</name>
        <dbReference type="ChEBI" id="CHEBI:30413"/>
    </cofactor>
</comment>
<keyword evidence="2 5" id="KW-0479">Metal-binding</keyword>
<dbReference type="GeneID" id="39578931"/>
<evidence type="ECO:0000256" key="4">
    <source>
        <dbReference type="ARBA" id="ARBA00023004"/>
    </source>
</evidence>
<protein>
    <submittedName>
        <fullName evidence="8">Cytochrome P450</fullName>
    </submittedName>
</protein>
<dbReference type="OrthoDB" id="1470350at2759"/>
<dbReference type="GO" id="GO:0020037">
    <property type="term" value="F:heme binding"/>
    <property type="evidence" value="ECO:0007669"/>
    <property type="project" value="InterPro"/>
</dbReference>
<keyword evidence="7" id="KW-0472">Membrane</keyword>
<name>A0A3N2Q971_SODAK</name>
<dbReference type="PRINTS" id="PR00463">
    <property type="entry name" value="EP450I"/>
</dbReference>
<dbReference type="PANTHER" id="PTHR24296">
    <property type="entry name" value="CYTOCHROME P450"/>
    <property type="match status" value="1"/>
</dbReference>
<dbReference type="GO" id="GO:0004497">
    <property type="term" value="F:monooxygenase activity"/>
    <property type="evidence" value="ECO:0007669"/>
    <property type="project" value="UniProtKB-KW"/>
</dbReference>
<accession>A0A3N2Q971</accession>
<feature type="transmembrane region" description="Helical" evidence="7">
    <location>
        <begin position="6"/>
        <end position="25"/>
    </location>
</feature>
<evidence type="ECO:0000256" key="1">
    <source>
        <dbReference type="ARBA" id="ARBA00010617"/>
    </source>
</evidence>
<comment type="similarity">
    <text evidence="1 6">Belongs to the cytochrome P450 family.</text>
</comment>
<keyword evidence="5 6" id="KW-0349">Heme</keyword>
<feature type="binding site" description="axial binding residue" evidence="5">
    <location>
        <position position="461"/>
    </location>
    <ligand>
        <name>heme</name>
        <dbReference type="ChEBI" id="CHEBI:30413"/>
    </ligand>
    <ligandPart>
        <name>Fe</name>
        <dbReference type="ChEBI" id="CHEBI:18248"/>
    </ligandPart>
</feature>
<evidence type="ECO:0000256" key="3">
    <source>
        <dbReference type="ARBA" id="ARBA00023002"/>
    </source>
</evidence>
<evidence type="ECO:0000313" key="9">
    <source>
        <dbReference type="Proteomes" id="UP000272025"/>
    </source>
</evidence>
<dbReference type="InterPro" id="IPR002401">
    <property type="entry name" value="Cyt_P450_E_grp-I"/>
</dbReference>